<sequence length="150" mass="15469">MTHAIVNQGIDWTAIKSGLLTGLEIASNKASQLKDAAGVLGGRLVTVIKSGMEQAAPYLQNKYIAAGSLFAVSYAFLTVGDLVSRLAMKVLPCATEKQVAIASTLAAGMSLSTWLGGVGAFCYYNALPLHPAAMVATVIASAIFAANCCE</sequence>
<feature type="transmembrane region" description="Helical" evidence="1">
    <location>
        <begin position="63"/>
        <end position="87"/>
    </location>
</feature>
<name>A0A0U5JCC8_9BACT</name>
<accession>A0A0U5JCC8</accession>
<dbReference type="Proteomes" id="UP000069902">
    <property type="component" value="Chromosome cPNK"/>
</dbReference>
<keyword evidence="1" id="KW-0812">Transmembrane</keyword>
<organism evidence="2 3">
    <name type="scientific">Candidatus Protochlamydia naegleriophila</name>
    <dbReference type="NCBI Taxonomy" id="389348"/>
    <lineage>
        <taxon>Bacteria</taxon>
        <taxon>Pseudomonadati</taxon>
        <taxon>Chlamydiota</taxon>
        <taxon>Chlamydiia</taxon>
        <taxon>Parachlamydiales</taxon>
        <taxon>Parachlamydiaceae</taxon>
        <taxon>Candidatus Protochlamydia</taxon>
    </lineage>
</organism>
<keyword evidence="3" id="KW-1185">Reference proteome</keyword>
<evidence type="ECO:0000256" key="1">
    <source>
        <dbReference type="SAM" id="Phobius"/>
    </source>
</evidence>
<reference evidence="3" key="1">
    <citation type="submission" date="2015-09" db="EMBL/GenBank/DDBJ databases">
        <authorList>
            <person name="Bertelli C."/>
        </authorList>
    </citation>
    <scope>NUCLEOTIDE SEQUENCE [LARGE SCALE GENOMIC DNA]</scope>
    <source>
        <strain evidence="3">KNic</strain>
    </source>
</reference>
<gene>
    <name evidence="2" type="ORF">PNK_1148</name>
</gene>
<feature type="transmembrane region" description="Helical" evidence="1">
    <location>
        <begin position="99"/>
        <end position="126"/>
    </location>
</feature>
<dbReference type="KEGG" id="pnl:PNK_1148"/>
<feature type="transmembrane region" description="Helical" evidence="1">
    <location>
        <begin position="132"/>
        <end position="149"/>
    </location>
</feature>
<dbReference type="InParanoid" id="A0A0U5JCC8"/>
<dbReference type="EMBL" id="LN879502">
    <property type="protein sequence ID" value="CUI16765.1"/>
    <property type="molecule type" value="Genomic_DNA"/>
</dbReference>
<proteinExistence type="predicted"/>
<dbReference type="RefSeq" id="WP_059060847.1">
    <property type="nucleotide sequence ID" value="NZ_LN879502.1"/>
</dbReference>
<keyword evidence="1" id="KW-1133">Transmembrane helix</keyword>
<dbReference type="AlphaFoldDB" id="A0A0U5JCC8"/>
<evidence type="ECO:0000313" key="2">
    <source>
        <dbReference type="EMBL" id="CUI16765.1"/>
    </source>
</evidence>
<dbReference type="STRING" id="389348.PNK_1148"/>
<protein>
    <submittedName>
        <fullName evidence="2">Uncharacterized protein</fullName>
    </submittedName>
</protein>
<dbReference type="PATRIC" id="fig|389348.3.peg.1266"/>
<keyword evidence="1" id="KW-0472">Membrane</keyword>
<evidence type="ECO:0000313" key="3">
    <source>
        <dbReference type="Proteomes" id="UP000069902"/>
    </source>
</evidence>